<protein>
    <submittedName>
        <fullName evidence="1">Uncharacterized protein</fullName>
    </submittedName>
</protein>
<dbReference type="EMBL" id="JAVDWR010000011">
    <property type="protein sequence ID" value="MDR7122071.1"/>
    <property type="molecule type" value="Genomic_DNA"/>
</dbReference>
<organism evidence="1 2">
    <name type="scientific">Rheinheimera soli</name>
    <dbReference type="NCBI Taxonomy" id="443616"/>
    <lineage>
        <taxon>Bacteria</taxon>
        <taxon>Pseudomonadati</taxon>
        <taxon>Pseudomonadota</taxon>
        <taxon>Gammaproteobacteria</taxon>
        <taxon>Chromatiales</taxon>
        <taxon>Chromatiaceae</taxon>
        <taxon>Rheinheimera</taxon>
    </lineage>
</organism>
<name>A0ABU1W289_9GAMM</name>
<proteinExistence type="predicted"/>
<keyword evidence="2" id="KW-1185">Reference proteome</keyword>
<accession>A0ABU1W289</accession>
<reference evidence="1 2" key="1">
    <citation type="submission" date="2023-07" db="EMBL/GenBank/DDBJ databases">
        <title>Sorghum-associated microbial communities from plants grown in Nebraska, USA.</title>
        <authorList>
            <person name="Schachtman D."/>
        </authorList>
    </citation>
    <scope>NUCLEOTIDE SEQUENCE [LARGE SCALE GENOMIC DNA]</scope>
    <source>
        <strain evidence="1 2">4138</strain>
    </source>
</reference>
<evidence type="ECO:0000313" key="1">
    <source>
        <dbReference type="EMBL" id="MDR7122071.1"/>
    </source>
</evidence>
<sequence>MLAHFFSTSSVQTIFEKLLFVYRDFMLIERSILVSRRTKLVLSLVFIAFFRKINEKFEPK</sequence>
<gene>
    <name evidence="1" type="ORF">J2W69_003028</name>
</gene>
<evidence type="ECO:0000313" key="2">
    <source>
        <dbReference type="Proteomes" id="UP001257909"/>
    </source>
</evidence>
<dbReference type="Proteomes" id="UP001257909">
    <property type="component" value="Unassembled WGS sequence"/>
</dbReference>
<comment type="caution">
    <text evidence="1">The sequence shown here is derived from an EMBL/GenBank/DDBJ whole genome shotgun (WGS) entry which is preliminary data.</text>
</comment>